<sequence length="128" mass="14039">MRSDTADVDAYLAPLRPDYAEALQAVRRLIRATAPDAVEMISYGVPNYKWHGPLVSFGAAAKHCAFYGMSPKVLERFKAELAGFSTSPGTIRFTPDRPIPETVLTAIIEARMAENLEIEAARAAKKKT</sequence>
<dbReference type="HOGENOM" id="CLU_128703_3_1_5"/>
<dbReference type="Pfam" id="PF08818">
    <property type="entry name" value="DUF1801"/>
    <property type="match status" value="1"/>
</dbReference>
<dbReference type="EMBL" id="GL883077">
    <property type="protein sequence ID" value="EGF92213.1"/>
    <property type="molecule type" value="Genomic_DNA"/>
</dbReference>
<feature type="domain" description="YdhG-like" evidence="1">
    <location>
        <begin position="21"/>
        <end position="112"/>
    </location>
</feature>
<dbReference type="eggNOG" id="COG5646">
    <property type="taxonomic scope" value="Bacteria"/>
</dbReference>
<dbReference type="STRING" id="715226.ABI_06470"/>
<dbReference type="InterPro" id="IPR014922">
    <property type="entry name" value="YdhG-like"/>
</dbReference>
<evidence type="ECO:0000313" key="3">
    <source>
        <dbReference type="Proteomes" id="UP000006512"/>
    </source>
</evidence>
<gene>
    <name evidence="2" type="ORF">ABI_06470</name>
</gene>
<evidence type="ECO:0000259" key="1">
    <source>
        <dbReference type="Pfam" id="PF08818"/>
    </source>
</evidence>
<accession>F4QKZ0</accession>
<dbReference type="Proteomes" id="UP000006512">
    <property type="component" value="Unassembled WGS sequence"/>
</dbReference>
<dbReference type="RefSeq" id="WP_006271388.1">
    <property type="nucleotide sequence ID" value="NZ_GL883077.1"/>
</dbReference>
<reference evidence="3" key="1">
    <citation type="submission" date="2011-03" db="EMBL/GenBank/DDBJ databases">
        <title>Draft genome sequence of Brevundimonas diminuta.</title>
        <authorList>
            <person name="Brown P.J.B."/>
            <person name="Buechlein A."/>
            <person name="Hemmerich C."/>
            <person name="Brun Y.V."/>
        </authorList>
    </citation>
    <scope>NUCLEOTIDE SEQUENCE [LARGE SCALE GENOMIC DNA]</scope>
    <source>
        <strain evidence="3">C19</strain>
    </source>
</reference>
<proteinExistence type="predicted"/>
<protein>
    <recommendedName>
        <fullName evidence="1">YdhG-like domain-containing protein</fullName>
    </recommendedName>
</protein>
<evidence type="ECO:0000313" key="2">
    <source>
        <dbReference type="EMBL" id="EGF92213.1"/>
    </source>
</evidence>
<keyword evidence="3" id="KW-1185">Reference proteome</keyword>
<dbReference type="Gene3D" id="3.90.1150.200">
    <property type="match status" value="1"/>
</dbReference>
<dbReference type="OrthoDB" id="3236524at2"/>
<dbReference type="SUPFAM" id="SSF159888">
    <property type="entry name" value="YdhG-like"/>
    <property type="match status" value="1"/>
</dbReference>
<organism evidence="2 3">
    <name type="scientific">Asticcacaulis biprosthecium C19</name>
    <dbReference type="NCBI Taxonomy" id="715226"/>
    <lineage>
        <taxon>Bacteria</taxon>
        <taxon>Pseudomonadati</taxon>
        <taxon>Pseudomonadota</taxon>
        <taxon>Alphaproteobacteria</taxon>
        <taxon>Caulobacterales</taxon>
        <taxon>Caulobacteraceae</taxon>
        <taxon>Asticcacaulis</taxon>
    </lineage>
</organism>
<dbReference type="AlphaFoldDB" id="F4QKZ0"/>
<name>F4QKZ0_9CAUL</name>